<reference evidence="6 7" key="1">
    <citation type="submission" date="2020-06" db="EMBL/GenBank/DDBJ databases">
        <title>Whole-genome sequence of Allochromatium humboldtianum DSM 21881, type strain.</title>
        <authorList>
            <person name="Kyndt J.A."/>
            <person name="Meyer T.E."/>
        </authorList>
    </citation>
    <scope>NUCLEOTIDE SEQUENCE [LARGE SCALE GENOMIC DNA]</scope>
    <source>
        <strain evidence="6 7">DSM 21881</strain>
    </source>
</reference>
<comment type="similarity">
    <text evidence="2">Belongs to the universal stress protein A family.</text>
</comment>
<keyword evidence="7" id="KW-1185">Reference proteome</keyword>
<dbReference type="RefSeq" id="WP_176975795.1">
    <property type="nucleotide sequence ID" value="NZ_JABZEO010000004.1"/>
</dbReference>
<comment type="subcellular location">
    <subcellularLocation>
        <location evidence="1">Cytoplasm</location>
    </subcellularLocation>
</comment>
<keyword evidence="3" id="KW-0963">Cytoplasm</keyword>
<dbReference type="PANTHER" id="PTHR47892:SF1">
    <property type="entry name" value="UNIVERSAL STRESS PROTEIN E"/>
    <property type="match status" value="1"/>
</dbReference>
<evidence type="ECO:0000313" key="6">
    <source>
        <dbReference type="EMBL" id="NVZ09020.1"/>
    </source>
</evidence>
<evidence type="ECO:0000256" key="1">
    <source>
        <dbReference type="ARBA" id="ARBA00004496"/>
    </source>
</evidence>
<accession>A0A850RDJ2</accession>
<dbReference type="PANTHER" id="PTHR47892">
    <property type="entry name" value="UNIVERSAL STRESS PROTEIN E"/>
    <property type="match status" value="1"/>
</dbReference>
<dbReference type="EMBL" id="JABZEO010000004">
    <property type="protein sequence ID" value="NVZ09020.1"/>
    <property type="molecule type" value="Genomic_DNA"/>
</dbReference>
<evidence type="ECO:0000313" key="7">
    <source>
        <dbReference type="Proteomes" id="UP000592294"/>
    </source>
</evidence>
<dbReference type="Gene3D" id="3.40.50.12370">
    <property type="match status" value="1"/>
</dbReference>
<name>A0A850RDJ2_9GAMM</name>
<dbReference type="SUPFAM" id="SSF52402">
    <property type="entry name" value="Adenine nucleotide alpha hydrolases-like"/>
    <property type="match status" value="2"/>
</dbReference>
<dbReference type="Proteomes" id="UP000592294">
    <property type="component" value="Unassembled WGS sequence"/>
</dbReference>
<comment type="caution">
    <text evidence="6">The sequence shown here is derived from an EMBL/GenBank/DDBJ whole genome shotgun (WGS) entry which is preliminary data.</text>
</comment>
<dbReference type="InterPro" id="IPR006015">
    <property type="entry name" value="Universal_stress_UspA"/>
</dbReference>
<protein>
    <submittedName>
        <fullName evidence="6">Universal stress protein</fullName>
    </submittedName>
</protein>
<evidence type="ECO:0000256" key="2">
    <source>
        <dbReference type="ARBA" id="ARBA00008791"/>
    </source>
</evidence>
<dbReference type="InterPro" id="IPR006016">
    <property type="entry name" value="UspA"/>
</dbReference>
<evidence type="ECO:0000259" key="5">
    <source>
        <dbReference type="Pfam" id="PF00582"/>
    </source>
</evidence>
<dbReference type="PRINTS" id="PR01438">
    <property type="entry name" value="UNVRSLSTRESS"/>
</dbReference>
<sequence length="325" mass="35176">MQGFDRILFVMEPGQEPAWALARAGAFAANVQADLTLLMVAERPAATAELDQAQVEAAIRDQCLATMQGALAALAQPIEAECLVAFGRPHIEIIRTVLRGGHDLVIKAAEPQGGGLRARWLGSRDMHLLRKCPCPVWLLKPDGRQPYRRILATVDFTPGADEDAETEGLNRRILDLASALALAEFAELHVAHVWEAPATGFLHHWAGGVWTTDTTVDELRYVEQTRNQHVLGVDGLIKALAERIGPEGLEYLKPRSHLQRGSAIEEIPALAVELDVDLIVMGTVGRGGIPGLLIGNTAETILDRCDRAVLAVKPPSFETPVSLGD</sequence>
<dbReference type="AlphaFoldDB" id="A0A850RDJ2"/>
<dbReference type="CDD" id="cd00293">
    <property type="entry name" value="USP-like"/>
    <property type="match status" value="1"/>
</dbReference>
<comment type="function">
    <text evidence="4">Required for resistance to DNA-damaging agents.</text>
</comment>
<organism evidence="6 7">
    <name type="scientific">Allochromatium humboldtianum</name>
    <dbReference type="NCBI Taxonomy" id="504901"/>
    <lineage>
        <taxon>Bacteria</taxon>
        <taxon>Pseudomonadati</taxon>
        <taxon>Pseudomonadota</taxon>
        <taxon>Gammaproteobacteria</taxon>
        <taxon>Chromatiales</taxon>
        <taxon>Chromatiaceae</taxon>
        <taxon>Allochromatium</taxon>
    </lineage>
</organism>
<dbReference type="Pfam" id="PF00582">
    <property type="entry name" value="Usp"/>
    <property type="match status" value="2"/>
</dbReference>
<evidence type="ECO:0000256" key="3">
    <source>
        <dbReference type="ARBA" id="ARBA00022490"/>
    </source>
</evidence>
<dbReference type="GO" id="GO:0005737">
    <property type="term" value="C:cytoplasm"/>
    <property type="evidence" value="ECO:0007669"/>
    <property type="project" value="UniProtKB-SubCell"/>
</dbReference>
<gene>
    <name evidence="6" type="ORF">HW932_07070</name>
</gene>
<feature type="domain" description="UspA" evidence="5">
    <location>
        <begin position="147"/>
        <end position="313"/>
    </location>
</feature>
<proteinExistence type="inferred from homology"/>
<feature type="domain" description="UspA" evidence="5">
    <location>
        <begin position="4"/>
        <end position="140"/>
    </location>
</feature>
<evidence type="ECO:0000256" key="4">
    <source>
        <dbReference type="ARBA" id="ARBA00037131"/>
    </source>
</evidence>